<dbReference type="Gene3D" id="3.40.50.300">
    <property type="entry name" value="P-loop containing nucleotide triphosphate hydrolases"/>
    <property type="match status" value="1"/>
</dbReference>
<dbReference type="PANTHER" id="PTHR13696">
    <property type="entry name" value="P-LOOP CONTAINING NUCLEOSIDE TRIPHOSPHATE HYDROLASE"/>
    <property type="match status" value="1"/>
</dbReference>
<organism evidence="2 3">
    <name type="scientific">Clostridium tarantellae</name>
    <dbReference type="NCBI Taxonomy" id="39493"/>
    <lineage>
        <taxon>Bacteria</taxon>
        <taxon>Bacillati</taxon>
        <taxon>Bacillota</taxon>
        <taxon>Clostridia</taxon>
        <taxon>Eubacteriales</taxon>
        <taxon>Clostridiaceae</taxon>
        <taxon>Clostridium</taxon>
    </lineage>
</organism>
<dbReference type="Pfam" id="PF13614">
    <property type="entry name" value="AAA_31"/>
    <property type="match status" value="1"/>
</dbReference>
<dbReference type="EMBL" id="WHJC01000277">
    <property type="protein sequence ID" value="MPQ44673.1"/>
    <property type="molecule type" value="Genomic_DNA"/>
</dbReference>
<dbReference type="InterPro" id="IPR027417">
    <property type="entry name" value="P-loop_NTPase"/>
</dbReference>
<evidence type="ECO:0000313" key="3">
    <source>
        <dbReference type="Proteomes" id="UP000430345"/>
    </source>
</evidence>
<evidence type="ECO:0000259" key="1">
    <source>
        <dbReference type="Pfam" id="PF13614"/>
    </source>
</evidence>
<comment type="caution">
    <text evidence="2">The sequence shown here is derived from an EMBL/GenBank/DDBJ whole genome shotgun (WGS) entry which is preliminary data.</text>
</comment>
<protein>
    <submittedName>
        <fullName evidence="2">AAA family ATPase</fullName>
    </submittedName>
</protein>
<feature type="domain" description="AAA" evidence="1">
    <location>
        <begin position="49"/>
        <end position="206"/>
    </location>
</feature>
<sequence length="286" mass="32193">MKRNCKVISIFNQKGGTSKSTSTLNISTALTFMQEEIFSKSINFKDRDLKKHPIKCLVIDNDGQANTTYILTNGKDDDDLEKGGYKTVNDLFIDKSCDVEDVIYPSKFENIDIIPSSIDHVYTDMQIITTVDNNRILLKKLKKIKEKYDFILIDNPPSISLTTYNSLMCADTVIAPVESSVFSAKGLSNLINLIADMNSSRDEKLRLLSFLSKVDNRKAVKNVQTKKALECAIGDSFIKNAHISMLSVYTDTLEDFETAVSINKNNTGCNEYTHLTKTILERMKVI</sequence>
<dbReference type="CDD" id="cd02042">
    <property type="entry name" value="ParAB_family"/>
    <property type="match status" value="1"/>
</dbReference>
<dbReference type="AlphaFoldDB" id="A0A6I1MPF3"/>
<proteinExistence type="predicted"/>
<dbReference type="Proteomes" id="UP000430345">
    <property type="component" value="Unassembled WGS sequence"/>
</dbReference>
<accession>A0A6I1MPF3</accession>
<name>A0A6I1MPF3_9CLOT</name>
<keyword evidence="3" id="KW-1185">Reference proteome</keyword>
<gene>
    <name evidence="2" type="ORF">GBZ86_13100</name>
</gene>
<reference evidence="2 3" key="1">
    <citation type="submission" date="2019-10" db="EMBL/GenBank/DDBJ databases">
        <title>The Genome Sequence of Clostridium tarantellae Isolated from Fish Brain.</title>
        <authorList>
            <person name="Bano L."/>
            <person name="Kiel M."/>
            <person name="Sales G."/>
            <person name="Doxey A.C."/>
            <person name="Mansfield M.J."/>
            <person name="Schiavone M."/>
            <person name="Rossetto O."/>
            <person name="Pirazzini M."/>
            <person name="Dobrindt U."/>
            <person name="Montecucco C."/>
        </authorList>
    </citation>
    <scope>NUCLEOTIDE SEQUENCE [LARGE SCALE GENOMIC DNA]</scope>
    <source>
        <strain evidence="2 3">DSM 3997</strain>
    </source>
</reference>
<dbReference type="PANTHER" id="PTHR13696:SF99">
    <property type="entry name" value="COBYRINIC ACID AC-DIAMIDE SYNTHASE"/>
    <property type="match status" value="1"/>
</dbReference>
<dbReference type="SUPFAM" id="SSF52540">
    <property type="entry name" value="P-loop containing nucleoside triphosphate hydrolases"/>
    <property type="match status" value="1"/>
</dbReference>
<dbReference type="InterPro" id="IPR025669">
    <property type="entry name" value="AAA_dom"/>
</dbReference>
<dbReference type="RefSeq" id="WP_152891333.1">
    <property type="nucleotide sequence ID" value="NZ_WHJC01000277.1"/>
</dbReference>
<dbReference type="InterPro" id="IPR050678">
    <property type="entry name" value="DNA_Partitioning_ATPase"/>
</dbReference>
<evidence type="ECO:0000313" key="2">
    <source>
        <dbReference type="EMBL" id="MPQ44673.1"/>
    </source>
</evidence>
<dbReference type="OrthoDB" id="9815116at2"/>